<sequence>MTAAGRETIPLTRVEHDHEYTVPGHGHAVSGKTDNLGESKSFSVVEAHTLLMCWSRVA</sequence>
<gene>
    <name evidence="1" type="ORF">NCTC12998_05671</name>
</gene>
<proteinExistence type="predicted"/>
<name>A0A485CDP5_RAOPL</name>
<dbReference type="AlphaFoldDB" id="A0A485CDP5"/>
<dbReference type="EMBL" id="CAADJE010000026">
    <property type="protein sequence ID" value="VFS82735.1"/>
    <property type="molecule type" value="Genomic_DNA"/>
</dbReference>
<protein>
    <submittedName>
        <fullName evidence="1">Uncharacterized protein</fullName>
    </submittedName>
</protein>
<evidence type="ECO:0000313" key="1">
    <source>
        <dbReference type="EMBL" id="VFS82735.1"/>
    </source>
</evidence>
<dbReference type="Proteomes" id="UP000345637">
    <property type="component" value="Unassembled WGS sequence"/>
</dbReference>
<evidence type="ECO:0000313" key="2">
    <source>
        <dbReference type="Proteomes" id="UP000345637"/>
    </source>
</evidence>
<reference evidence="1 2" key="1">
    <citation type="submission" date="2019-03" db="EMBL/GenBank/DDBJ databases">
        <authorList>
            <consortium name="Pathogen Informatics"/>
        </authorList>
    </citation>
    <scope>NUCLEOTIDE SEQUENCE [LARGE SCALE GENOMIC DNA]</scope>
    <source>
        <strain evidence="1 2">NCTC12998</strain>
    </source>
</reference>
<accession>A0A485CDP5</accession>
<organism evidence="1 2">
    <name type="scientific">Raoultella planticola</name>
    <name type="common">Klebsiella planticola</name>
    <dbReference type="NCBI Taxonomy" id="575"/>
    <lineage>
        <taxon>Bacteria</taxon>
        <taxon>Pseudomonadati</taxon>
        <taxon>Pseudomonadota</taxon>
        <taxon>Gammaproteobacteria</taxon>
        <taxon>Enterobacterales</taxon>
        <taxon>Enterobacteriaceae</taxon>
        <taxon>Klebsiella/Raoultella group</taxon>
        <taxon>Raoultella</taxon>
    </lineage>
</organism>